<keyword evidence="2" id="KW-1185">Reference proteome</keyword>
<evidence type="ECO:0000313" key="1">
    <source>
        <dbReference type="EMBL" id="CAK8676994.1"/>
    </source>
</evidence>
<evidence type="ECO:0000313" key="2">
    <source>
        <dbReference type="Proteomes" id="UP001642483"/>
    </source>
</evidence>
<gene>
    <name evidence="1" type="ORF">CVLEPA_LOCUS6400</name>
</gene>
<organism evidence="1 2">
    <name type="scientific">Clavelina lepadiformis</name>
    <name type="common">Light-bulb sea squirt</name>
    <name type="synonym">Ascidia lepadiformis</name>
    <dbReference type="NCBI Taxonomy" id="159417"/>
    <lineage>
        <taxon>Eukaryota</taxon>
        <taxon>Metazoa</taxon>
        <taxon>Chordata</taxon>
        <taxon>Tunicata</taxon>
        <taxon>Ascidiacea</taxon>
        <taxon>Aplousobranchia</taxon>
        <taxon>Clavelinidae</taxon>
        <taxon>Clavelina</taxon>
    </lineage>
</organism>
<protein>
    <submittedName>
        <fullName evidence="1">Uncharacterized protein</fullName>
    </submittedName>
</protein>
<dbReference type="EMBL" id="CAWYQH010000035">
    <property type="protein sequence ID" value="CAK8676994.1"/>
    <property type="molecule type" value="Genomic_DNA"/>
</dbReference>
<comment type="caution">
    <text evidence="1">The sequence shown here is derived from an EMBL/GenBank/DDBJ whole genome shotgun (WGS) entry which is preliminary data.</text>
</comment>
<reference evidence="1 2" key="1">
    <citation type="submission" date="2024-02" db="EMBL/GenBank/DDBJ databases">
        <authorList>
            <person name="Daric V."/>
            <person name="Darras S."/>
        </authorList>
    </citation>
    <scope>NUCLEOTIDE SEQUENCE [LARGE SCALE GENOMIC DNA]</scope>
</reference>
<dbReference type="Proteomes" id="UP001642483">
    <property type="component" value="Unassembled WGS sequence"/>
</dbReference>
<proteinExistence type="predicted"/>
<sequence length="66" mass="7609">MYGHGRAVWKLTRAGSIPRAPTRDKRRSTQRPLYNIFPSPARMKEGPEAMKKTKCDLTKTCAFNER</sequence>
<accession>A0ABP0FBC2</accession>
<name>A0ABP0FBC2_CLALP</name>